<evidence type="ECO:0000256" key="1">
    <source>
        <dbReference type="SAM" id="Phobius"/>
    </source>
</evidence>
<feature type="transmembrane region" description="Helical" evidence="1">
    <location>
        <begin position="47"/>
        <end position="67"/>
    </location>
</feature>
<protein>
    <submittedName>
        <fullName evidence="2">DUF1146 family protein</fullName>
    </submittedName>
</protein>
<evidence type="ECO:0000313" key="3">
    <source>
        <dbReference type="Proteomes" id="UP001148125"/>
    </source>
</evidence>
<feature type="transmembrane region" description="Helical" evidence="1">
    <location>
        <begin position="6"/>
        <end position="27"/>
    </location>
</feature>
<reference evidence="2" key="1">
    <citation type="submission" date="2024-05" db="EMBL/GenBank/DDBJ databases">
        <title>Alkalihalobacillus sp. strain MEB203 novel alkaliphilic bacterium from Lonar Lake, India.</title>
        <authorList>
            <person name="Joshi A."/>
            <person name="Thite S."/>
            <person name="Mengade P."/>
        </authorList>
    </citation>
    <scope>NUCLEOTIDE SEQUENCE</scope>
    <source>
        <strain evidence="2">MEB 203</strain>
    </source>
</reference>
<dbReference type="InterPro" id="IPR009526">
    <property type="entry name" value="DUF1146"/>
</dbReference>
<gene>
    <name evidence="2" type="ORF">N7Z68_15155</name>
</gene>
<organism evidence="2 3">
    <name type="scientific">Alkalihalobacterium chitinilyticum</name>
    <dbReference type="NCBI Taxonomy" id="2980103"/>
    <lineage>
        <taxon>Bacteria</taxon>
        <taxon>Bacillati</taxon>
        <taxon>Bacillota</taxon>
        <taxon>Bacilli</taxon>
        <taxon>Bacillales</taxon>
        <taxon>Bacillaceae</taxon>
        <taxon>Alkalihalobacterium</taxon>
    </lineage>
</organism>
<name>A0ABT5VGY5_9BACI</name>
<keyword evidence="3" id="KW-1185">Reference proteome</keyword>
<accession>A0ABT5VGY5</accession>
<evidence type="ECO:0000313" key="2">
    <source>
        <dbReference type="EMBL" id="MDE5414716.1"/>
    </source>
</evidence>
<dbReference type="NCBIfam" id="TIGR02327">
    <property type="entry name" value="int_mem_ywzB"/>
    <property type="match status" value="1"/>
</dbReference>
<dbReference type="EMBL" id="JAOTPO010000010">
    <property type="protein sequence ID" value="MDE5414716.1"/>
    <property type="molecule type" value="Genomic_DNA"/>
</dbReference>
<keyword evidence="1" id="KW-1133">Transmembrane helix</keyword>
<dbReference type="Proteomes" id="UP001148125">
    <property type="component" value="Unassembled WGS sequence"/>
</dbReference>
<comment type="caution">
    <text evidence="2">The sequence shown here is derived from an EMBL/GenBank/DDBJ whole genome shotgun (WGS) entry which is preliminary data.</text>
</comment>
<sequence>MMDGFGMQGLLHITVNLMFVVVTWWALQSFKFDLFFRDPKGPKAKTLMILLTIAIAHLVSSFFLDYLNWSTMLKYLF</sequence>
<proteinExistence type="predicted"/>
<keyword evidence="1" id="KW-0472">Membrane</keyword>
<keyword evidence="1" id="KW-0812">Transmembrane</keyword>
<dbReference type="Pfam" id="PF06612">
    <property type="entry name" value="DUF1146"/>
    <property type="match status" value="1"/>
</dbReference>